<organism evidence="11 12">
    <name type="scientific">Cardiocondyla obscurior</name>
    <dbReference type="NCBI Taxonomy" id="286306"/>
    <lineage>
        <taxon>Eukaryota</taxon>
        <taxon>Metazoa</taxon>
        <taxon>Ecdysozoa</taxon>
        <taxon>Arthropoda</taxon>
        <taxon>Hexapoda</taxon>
        <taxon>Insecta</taxon>
        <taxon>Pterygota</taxon>
        <taxon>Neoptera</taxon>
        <taxon>Endopterygota</taxon>
        <taxon>Hymenoptera</taxon>
        <taxon>Apocrita</taxon>
        <taxon>Aculeata</taxon>
        <taxon>Formicoidea</taxon>
        <taxon>Formicidae</taxon>
        <taxon>Myrmicinae</taxon>
        <taxon>Cardiocondyla</taxon>
    </lineage>
</organism>
<keyword evidence="9" id="KW-0807">Transducer</keyword>
<keyword evidence="12" id="KW-1185">Reference proteome</keyword>
<dbReference type="GO" id="GO:0004984">
    <property type="term" value="F:olfactory receptor activity"/>
    <property type="evidence" value="ECO:0007669"/>
    <property type="project" value="InterPro"/>
</dbReference>
<keyword evidence="6 10" id="KW-1133">Transmembrane helix</keyword>
<dbReference type="AlphaFoldDB" id="A0AAW2FM28"/>
<evidence type="ECO:0000313" key="11">
    <source>
        <dbReference type="EMBL" id="KAL0116255.1"/>
    </source>
</evidence>
<protein>
    <submittedName>
        <fullName evidence="11">Uncharacterized protein</fullName>
    </submittedName>
</protein>
<name>A0AAW2FM28_9HYME</name>
<evidence type="ECO:0000256" key="1">
    <source>
        <dbReference type="ARBA" id="ARBA00004651"/>
    </source>
</evidence>
<keyword evidence="3" id="KW-0716">Sensory transduction</keyword>
<dbReference type="EMBL" id="JADYXP020000010">
    <property type="protein sequence ID" value="KAL0116255.1"/>
    <property type="molecule type" value="Genomic_DNA"/>
</dbReference>
<accession>A0AAW2FM28</accession>
<dbReference type="PANTHER" id="PTHR21137:SF35">
    <property type="entry name" value="ODORANT RECEPTOR 19A-RELATED"/>
    <property type="match status" value="1"/>
</dbReference>
<dbReference type="GO" id="GO:0005886">
    <property type="term" value="C:plasma membrane"/>
    <property type="evidence" value="ECO:0007669"/>
    <property type="project" value="UniProtKB-SubCell"/>
</dbReference>
<dbReference type="GO" id="GO:0007165">
    <property type="term" value="P:signal transduction"/>
    <property type="evidence" value="ECO:0007669"/>
    <property type="project" value="UniProtKB-KW"/>
</dbReference>
<evidence type="ECO:0000313" key="12">
    <source>
        <dbReference type="Proteomes" id="UP001430953"/>
    </source>
</evidence>
<evidence type="ECO:0000256" key="9">
    <source>
        <dbReference type="ARBA" id="ARBA00023224"/>
    </source>
</evidence>
<evidence type="ECO:0000256" key="5">
    <source>
        <dbReference type="ARBA" id="ARBA00022725"/>
    </source>
</evidence>
<comment type="caution">
    <text evidence="11">The sequence shown here is derived from an EMBL/GenBank/DDBJ whole genome shotgun (WGS) entry which is preliminary data.</text>
</comment>
<keyword evidence="2" id="KW-1003">Cell membrane</keyword>
<keyword evidence="7 10" id="KW-0472">Membrane</keyword>
<evidence type="ECO:0000256" key="7">
    <source>
        <dbReference type="ARBA" id="ARBA00023136"/>
    </source>
</evidence>
<proteinExistence type="predicted"/>
<dbReference type="GO" id="GO:0005549">
    <property type="term" value="F:odorant binding"/>
    <property type="evidence" value="ECO:0007669"/>
    <property type="project" value="InterPro"/>
</dbReference>
<sequence>MLNDKFSKIVPGEFAMITVVMCYNLVNMAFKSSDAVSYIQDIMIVASTLAPIFYYCWFGNEIKLKSIQLSDSIYNLEWTSLSSNVKKGLLMMMNRTTIPIEFTSADIIPVNLDSFVMVLKTSYSIFNVLIHSQNH</sequence>
<evidence type="ECO:0000256" key="8">
    <source>
        <dbReference type="ARBA" id="ARBA00023170"/>
    </source>
</evidence>
<evidence type="ECO:0000256" key="6">
    <source>
        <dbReference type="ARBA" id="ARBA00022989"/>
    </source>
</evidence>
<keyword evidence="8" id="KW-0675">Receptor</keyword>
<dbReference type="PANTHER" id="PTHR21137">
    <property type="entry name" value="ODORANT RECEPTOR"/>
    <property type="match status" value="1"/>
</dbReference>
<keyword evidence="4 10" id="KW-0812">Transmembrane</keyword>
<evidence type="ECO:0000256" key="4">
    <source>
        <dbReference type="ARBA" id="ARBA00022692"/>
    </source>
</evidence>
<dbReference type="Proteomes" id="UP001430953">
    <property type="component" value="Unassembled WGS sequence"/>
</dbReference>
<comment type="subcellular location">
    <subcellularLocation>
        <location evidence="1">Cell membrane</location>
        <topology evidence="1">Multi-pass membrane protein</topology>
    </subcellularLocation>
</comment>
<evidence type="ECO:0000256" key="2">
    <source>
        <dbReference type="ARBA" id="ARBA00022475"/>
    </source>
</evidence>
<reference evidence="11 12" key="1">
    <citation type="submission" date="2023-03" db="EMBL/GenBank/DDBJ databases">
        <title>High recombination rates correlate with genetic variation in Cardiocondyla obscurior ants.</title>
        <authorList>
            <person name="Errbii M."/>
        </authorList>
    </citation>
    <scope>NUCLEOTIDE SEQUENCE [LARGE SCALE GENOMIC DNA]</scope>
    <source>
        <strain evidence="11">Alpha-2009</strain>
        <tissue evidence="11">Whole body</tissue>
    </source>
</reference>
<evidence type="ECO:0000256" key="10">
    <source>
        <dbReference type="SAM" id="Phobius"/>
    </source>
</evidence>
<dbReference type="Pfam" id="PF02949">
    <property type="entry name" value="7tm_6"/>
    <property type="match status" value="1"/>
</dbReference>
<evidence type="ECO:0000256" key="3">
    <source>
        <dbReference type="ARBA" id="ARBA00022606"/>
    </source>
</evidence>
<keyword evidence="5" id="KW-0552">Olfaction</keyword>
<dbReference type="InterPro" id="IPR004117">
    <property type="entry name" value="7tm6_olfct_rcpt"/>
</dbReference>
<gene>
    <name evidence="11" type="ORF">PUN28_011234</name>
</gene>
<feature type="transmembrane region" description="Helical" evidence="10">
    <location>
        <begin position="36"/>
        <end position="57"/>
    </location>
</feature>